<dbReference type="EMBL" id="JAACJM010000420">
    <property type="protein sequence ID" value="KAF5320030.1"/>
    <property type="molecule type" value="Genomic_DNA"/>
</dbReference>
<organism evidence="7 8">
    <name type="scientific">Tetrapyrgos nigripes</name>
    <dbReference type="NCBI Taxonomy" id="182062"/>
    <lineage>
        <taxon>Eukaryota</taxon>
        <taxon>Fungi</taxon>
        <taxon>Dikarya</taxon>
        <taxon>Basidiomycota</taxon>
        <taxon>Agaricomycotina</taxon>
        <taxon>Agaricomycetes</taxon>
        <taxon>Agaricomycetidae</taxon>
        <taxon>Agaricales</taxon>
        <taxon>Marasmiineae</taxon>
        <taxon>Marasmiaceae</taxon>
        <taxon>Tetrapyrgos</taxon>
    </lineage>
</organism>
<evidence type="ECO:0000256" key="5">
    <source>
        <dbReference type="ARBA" id="ARBA00023242"/>
    </source>
</evidence>
<dbReference type="InterPro" id="IPR012337">
    <property type="entry name" value="RNaseH-like_sf"/>
</dbReference>
<dbReference type="GO" id="GO:0005634">
    <property type="term" value="C:nucleus"/>
    <property type="evidence" value="ECO:0007669"/>
    <property type="project" value="UniProtKB-SubCell"/>
</dbReference>
<dbReference type="PANTHER" id="PTHR46481">
    <property type="entry name" value="ZINC FINGER BED DOMAIN-CONTAINING PROTEIN 4"/>
    <property type="match status" value="1"/>
</dbReference>
<evidence type="ECO:0000256" key="1">
    <source>
        <dbReference type="ARBA" id="ARBA00004123"/>
    </source>
</evidence>
<evidence type="ECO:0000259" key="6">
    <source>
        <dbReference type="Pfam" id="PF05699"/>
    </source>
</evidence>
<evidence type="ECO:0000256" key="3">
    <source>
        <dbReference type="ARBA" id="ARBA00022771"/>
    </source>
</evidence>
<keyword evidence="2" id="KW-0479">Metal-binding</keyword>
<keyword evidence="8" id="KW-1185">Reference proteome</keyword>
<name>A0A8H5BAZ0_9AGAR</name>
<keyword evidence="5" id="KW-0539">Nucleus</keyword>
<evidence type="ECO:0000256" key="2">
    <source>
        <dbReference type="ARBA" id="ARBA00022723"/>
    </source>
</evidence>
<protein>
    <recommendedName>
        <fullName evidence="6">HAT C-terminal dimerisation domain-containing protein</fullName>
    </recommendedName>
</protein>
<evidence type="ECO:0000256" key="4">
    <source>
        <dbReference type="ARBA" id="ARBA00022833"/>
    </source>
</evidence>
<dbReference type="AlphaFoldDB" id="A0A8H5BAZ0"/>
<feature type="domain" description="HAT C-terminal dimerisation" evidence="6">
    <location>
        <begin position="176"/>
        <end position="246"/>
    </location>
</feature>
<dbReference type="Proteomes" id="UP000559256">
    <property type="component" value="Unassembled WGS sequence"/>
</dbReference>
<accession>A0A8H5BAZ0</accession>
<dbReference type="GO" id="GO:0008270">
    <property type="term" value="F:zinc ion binding"/>
    <property type="evidence" value="ECO:0007669"/>
    <property type="project" value="UniProtKB-KW"/>
</dbReference>
<keyword evidence="4" id="KW-0862">Zinc</keyword>
<dbReference type="Pfam" id="PF05699">
    <property type="entry name" value="Dimer_Tnp_hAT"/>
    <property type="match status" value="1"/>
</dbReference>
<dbReference type="PANTHER" id="PTHR46481:SF10">
    <property type="entry name" value="ZINC FINGER BED DOMAIN-CONTAINING PROTEIN 39"/>
    <property type="match status" value="1"/>
</dbReference>
<dbReference type="GO" id="GO:0046983">
    <property type="term" value="F:protein dimerization activity"/>
    <property type="evidence" value="ECO:0007669"/>
    <property type="project" value="InterPro"/>
</dbReference>
<dbReference type="InterPro" id="IPR052035">
    <property type="entry name" value="ZnF_BED_domain_contain"/>
</dbReference>
<comment type="caution">
    <text evidence="7">The sequence shown here is derived from an EMBL/GenBank/DDBJ whole genome shotgun (WGS) entry which is preliminary data.</text>
</comment>
<dbReference type="InterPro" id="IPR008906">
    <property type="entry name" value="HATC_C_dom"/>
</dbReference>
<reference evidence="7 8" key="1">
    <citation type="journal article" date="2020" name="ISME J.">
        <title>Uncovering the hidden diversity of litter-decomposition mechanisms in mushroom-forming fungi.</title>
        <authorList>
            <person name="Floudas D."/>
            <person name="Bentzer J."/>
            <person name="Ahren D."/>
            <person name="Johansson T."/>
            <person name="Persson P."/>
            <person name="Tunlid A."/>
        </authorList>
    </citation>
    <scope>NUCLEOTIDE SEQUENCE [LARGE SCALE GENOMIC DNA]</scope>
    <source>
        <strain evidence="7 8">CBS 291.85</strain>
    </source>
</reference>
<dbReference type="SUPFAM" id="SSF53098">
    <property type="entry name" value="Ribonuclease H-like"/>
    <property type="match status" value="1"/>
</dbReference>
<keyword evidence="3" id="KW-0863">Zinc-finger</keyword>
<evidence type="ECO:0000313" key="8">
    <source>
        <dbReference type="Proteomes" id="UP000559256"/>
    </source>
</evidence>
<dbReference type="OrthoDB" id="1607513at2759"/>
<proteinExistence type="predicted"/>
<gene>
    <name evidence="7" type="ORF">D9758_017721</name>
</gene>
<sequence>MAQDIPRSNSADVYHKDPMLSSTLEVLRSLEEDIKEIIHSLGPFDVSSHIRDALVAAHRKLSDYFYKFDESPFYTWSMLLDPHIDHEALEADYEEDPTLAGHLNTSQQQLRRYFNTNYISNHTPLQSTSSTSSIASIGSSDIIHVDGSPQKKFKSKYHQKVDAVRDELTEFWKLPPEDSENCDPIVWWAGHKAMYPNLYRLALDIFSIPGSAVAVERVFSGGRDTISLCRASLSADTIRLLMIAKHRLYLARNQKQ</sequence>
<comment type="subcellular location">
    <subcellularLocation>
        <location evidence="1">Nucleus</location>
    </subcellularLocation>
</comment>
<evidence type="ECO:0000313" key="7">
    <source>
        <dbReference type="EMBL" id="KAF5320030.1"/>
    </source>
</evidence>